<keyword evidence="2" id="KW-0808">Transferase</keyword>
<dbReference type="InterPro" id="IPR003141">
    <property type="entry name" value="Pol/His_phosphatase_N"/>
</dbReference>
<dbReference type="PANTHER" id="PTHR32294:SF0">
    <property type="entry name" value="DNA POLYMERASE III SUBUNIT ALPHA"/>
    <property type="match status" value="1"/>
</dbReference>
<dbReference type="CDD" id="cd07431">
    <property type="entry name" value="PHP_PolIIIA"/>
    <property type="match status" value="1"/>
</dbReference>
<proteinExistence type="predicted"/>
<dbReference type="Pfam" id="PF14579">
    <property type="entry name" value="HHH_6"/>
    <property type="match status" value="1"/>
</dbReference>
<dbReference type="PANTHER" id="PTHR32294">
    <property type="entry name" value="DNA POLYMERASE III SUBUNIT ALPHA"/>
    <property type="match status" value="1"/>
</dbReference>
<dbReference type="Pfam" id="PF02811">
    <property type="entry name" value="PHP"/>
    <property type="match status" value="1"/>
</dbReference>
<organism evidence="9 10">
    <name type="scientific">Ligilactobacillus equi DSM 15833 = JCM 10991</name>
    <dbReference type="NCBI Taxonomy" id="1423740"/>
    <lineage>
        <taxon>Bacteria</taxon>
        <taxon>Bacillati</taxon>
        <taxon>Bacillota</taxon>
        <taxon>Bacilli</taxon>
        <taxon>Lactobacillales</taxon>
        <taxon>Lactobacillaceae</taxon>
        <taxon>Ligilactobacillus</taxon>
    </lineage>
</organism>
<dbReference type="InterPro" id="IPR004013">
    <property type="entry name" value="PHP_dom"/>
</dbReference>
<reference evidence="9 10" key="1">
    <citation type="journal article" date="2015" name="Genome Announc.">
        <title>Expanding the biotechnology potential of lactobacilli through comparative genomics of 213 strains and associated genera.</title>
        <authorList>
            <person name="Sun Z."/>
            <person name="Harris H.M."/>
            <person name="McCann A."/>
            <person name="Guo C."/>
            <person name="Argimon S."/>
            <person name="Zhang W."/>
            <person name="Yang X."/>
            <person name="Jeffery I.B."/>
            <person name="Cooney J.C."/>
            <person name="Kagawa T.F."/>
            <person name="Liu W."/>
            <person name="Song Y."/>
            <person name="Salvetti E."/>
            <person name="Wrobel A."/>
            <person name="Rasinkangas P."/>
            <person name="Parkhill J."/>
            <person name="Rea M.C."/>
            <person name="O'Sullivan O."/>
            <person name="Ritari J."/>
            <person name="Douillard F.P."/>
            <person name="Paul Ross R."/>
            <person name="Yang R."/>
            <person name="Briner A.E."/>
            <person name="Felis G.E."/>
            <person name="de Vos W.M."/>
            <person name="Barrangou R."/>
            <person name="Klaenhammer T.R."/>
            <person name="Caufield P.W."/>
            <person name="Cui Y."/>
            <person name="Zhang H."/>
            <person name="O'Toole P.W."/>
        </authorList>
    </citation>
    <scope>NUCLEOTIDE SEQUENCE [LARGE SCALE GENOMIC DNA]</scope>
    <source>
        <strain evidence="9 10">DSM 15833</strain>
    </source>
</reference>
<keyword evidence="5" id="KW-0239">DNA-directed DNA polymerase</keyword>
<evidence type="ECO:0000313" key="9">
    <source>
        <dbReference type="EMBL" id="KRL75920.1"/>
    </source>
</evidence>
<dbReference type="GO" id="GO:0003887">
    <property type="term" value="F:DNA-directed DNA polymerase activity"/>
    <property type="evidence" value="ECO:0007669"/>
    <property type="project" value="UniProtKB-KW"/>
</dbReference>
<comment type="subunit">
    <text evidence="6">DNA polymerase III contains a core (composed of alpha, epsilon and theta chains) that associates with a tau subunit. This core dimerizes to form the POLIII' complex. PolIII' associates with the gamma complex (composed of gamma, delta, delta', psi and chi chains) and with the beta chain to form the complete DNA polymerase III complex.</text>
</comment>
<dbReference type="Gene3D" id="1.10.10.1600">
    <property type="entry name" value="Bacterial DNA polymerase III alpha subunit, thumb domain"/>
    <property type="match status" value="1"/>
</dbReference>
<dbReference type="InterPro" id="IPR011708">
    <property type="entry name" value="DNA_pol3_alpha_NTPase_dom"/>
</dbReference>
<dbReference type="GO" id="GO:0006260">
    <property type="term" value="P:DNA replication"/>
    <property type="evidence" value="ECO:0007669"/>
    <property type="project" value="UniProtKB-KW"/>
</dbReference>
<dbReference type="EC" id="2.7.7.7" evidence="1"/>
<gene>
    <name evidence="9" type="ORF">FC36_GL002021</name>
</gene>
<dbReference type="Gene3D" id="1.10.150.870">
    <property type="match status" value="1"/>
</dbReference>
<dbReference type="InterPro" id="IPR029460">
    <property type="entry name" value="DNAPol_HHH"/>
</dbReference>
<name>A0A0R1T3H8_9LACO</name>
<dbReference type="STRING" id="1423740.FC36_GL002021"/>
<accession>A0A0R1T3H8</accession>
<evidence type="ECO:0000313" key="10">
    <source>
        <dbReference type="Proteomes" id="UP000051048"/>
    </source>
</evidence>
<feature type="domain" description="Polymerase/histidinol phosphatase N-terminal" evidence="8">
    <location>
        <begin position="5"/>
        <end position="70"/>
    </location>
</feature>
<evidence type="ECO:0000256" key="3">
    <source>
        <dbReference type="ARBA" id="ARBA00022695"/>
    </source>
</evidence>
<dbReference type="Pfam" id="PF07733">
    <property type="entry name" value="DNA_pol3_alpha"/>
    <property type="match status" value="1"/>
</dbReference>
<dbReference type="OrthoDB" id="9803237at2"/>
<dbReference type="AlphaFoldDB" id="A0A0R1T3H8"/>
<dbReference type="GO" id="GO:0008408">
    <property type="term" value="F:3'-5' exonuclease activity"/>
    <property type="evidence" value="ECO:0007669"/>
    <property type="project" value="InterPro"/>
</dbReference>
<dbReference type="RefSeq" id="WP_056986983.1">
    <property type="nucleotide sequence ID" value="NZ_AZFH01000204.1"/>
</dbReference>
<evidence type="ECO:0000256" key="6">
    <source>
        <dbReference type="ARBA" id="ARBA00026073"/>
    </source>
</evidence>
<sequence>MFTPIDVTSTFTLLESNLKISDYVARGKELGYRSLALSDEDNLYGALTFYQACQAAGIRPILGLKLNLNFVGSKENVLFIALNQAGYQNLLQLSSLKLTQTDRREALTWRELAPYLADLAVIMPDEASPVANRMNNGHSETVGTYLNEVYQYTTELYVSVSPQMSLIYRETLLAEVAKTSVKLIAGAPVHYLTAQDAFHVKVLRAIKDGSKLSAEDLEKKEPGKNWLRPVTEYAGAFKQNGLSQAFENNQSLVAKVDLHLEFPAMRLPVYPTPQGQAAKDYLTELCYQGLEVRLEAEAWKQHRRADYTARLQHELAVINRMGFADYFLIVWDITNFAHQQDILLGPGRGSAAGSLVAYVLKITDVDPLQYGLLFERFLNEERAQMPDIDLDLPDNRRDQVIAYVHDKYGHQHVAQIITFGSLGAKQVIRDVGRVMGFSMTETDRISKLLTTNQKLSEAFQEKVALSNLIQSSQKLKLLWQTALALEGLPRHFSTHAAGIVLSDEDLTQIVPVQLGNDGILLSQYAKGDVEAVGLLKIDLLGLTNLSLLANALRLVEYGYKVKLSQIPLDDSETLALFARGQTTGIFQFDSRGIRGALRQVAPSSFEDVVAVNALYRPGPMQNIPEFVQRKQGQKQAEKLPPVLGPILNPTYGIMVYQEQVMQVATTMGGLTLGQADNLRRAMSKKDHVAITNLQNLFIQGALRQGYSQEIAQQTADFIARFGNYGFNRSHAVAYSKMAFELAYIKVHYPAAFFAALLNKVAGDSQKTAAFIQEAKERQIKIHLPALNHSAYSHILLGQTIYYGLGNIKGVRRDLVTEILQERKRAGNFQSIADFTQRISDKWVKKEMILPLIYAGVFDDFENDRNKVLQKIETLLEKQKFSGQNELLAKLLTPKKSLKLADTDRLEADELLLKEAEVLGAYISHHPLDKYRQLAIVEHTVPLIKLQANQPAKVLVYLQGIREITDKNHRKMAFLTVADQNLQLEAIIFAREYELFSHEINNENGKVWLMEVKPQWRNDQMNLIVNKMYPARKLETQCWYLRFDEHVDRALKTKVLAILQHYKGQTPVVVYDLAKGSKTLLGRQYWLRKDTKIKEELTFLLGDENVVLK</sequence>
<evidence type="ECO:0000259" key="8">
    <source>
        <dbReference type="SMART" id="SM00481"/>
    </source>
</evidence>
<comment type="caution">
    <text evidence="9">The sequence shown here is derived from an EMBL/GenBank/DDBJ whole genome shotgun (WGS) entry which is preliminary data.</text>
</comment>
<dbReference type="CDD" id="cd04485">
    <property type="entry name" value="DnaE_OBF"/>
    <property type="match status" value="1"/>
</dbReference>
<comment type="catalytic activity">
    <reaction evidence="7">
        <text>DNA(n) + a 2'-deoxyribonucleoside 5'-triphosphate = DNA(n+1) + diphosphate</text>
        <dbReference type="Rhea" id="RHEA:22508"/>
        <dbReference type="Rhea" id="RHEA-COMP:17339"/>
        <dbReference type="Rhea" id="RHEA-COMP:17340"/>
        <dbReference type="ChEBI" id="CHEBI:33019"/>
        <dbReference type="ChEBI" id="CHEBI:61560"/>
        <dbReference type="ChEBI" id="CHEBI:173112"/>
        <dbReference type="EC" id="2.7.7.7"/>
    </reaction>
</comment>
<dbReference type="NCBIfam" id="TIGR00594">
    <property type="entry name" value="polc"/>
    <property type="match status" value="1"/>
</dbReference>
<dbReference type="Proteomes" id="UP000051048">
    <property type="component" value="Unassembled WGS sequence"/>
</dbReference>
<evidence type="ECO:0000256" key="4">
    <source>
        <dbReference type="ARBA" id="ARBA00022705"/>
    </source>
</evidence>
<dbReference type="EMBL" id="AZFH01000204">
    <property type="protein sequence ID" value="KRL75920.1"/>
    <property type="molecule type" value="Genomic_DNA"/>
</dbReference>
<dbReference type="InterPro" id="IPR004805">
    <property type="entry name" value="DnaE2/DnaE/PolC"/>
</dbReference>
<keyword evidence="3" id="KW-0548">Nucleotidyltransferase</keyword>
<dbReference type="Gene3D" id="3.20.20.140">
    <property type="entry name" value="Metal-dependent hydrolases"/>
    <property type="match status" value="1"/>
</dbReference>
<evidence type="ECO:0000256" key="7">
    <source>
        <dbReference type="ARBA" id="ARBA00049244"/>
    </source>
</evidence>
<keyword evidence="4" id="KW-0235">DNA replication</keyword>
<dbReference type="SMART" id="SM00481">
    <property type="entry name" value="POLIIIAc"/>
    <property type="match status" value="1"/>
</dbReference>
<dbReference type="InterPro" id="IPR040982">
    <property type="entry name" value="DNA_pol3_finger"/>
</dbReference>
<evidence type="ECO:0000256" key="5">
    <source>
        <dbReference type="ARBA" id="ARBA00022932"/>
    </source>
</evidence>
<evidence type="ECO:0000256" key="2">
    <source>
        <dbReference type="ARBA" id="ARBA00022679"/>
    </source>
</evidence>
<protein>
    <recommendedName>
        <fullName evidence="1">DNA-directed DNA polymerase</fullName>
        <ecNumber evidence="1">2.7.7.7</ecNumber>
    </recommendedName>
</protein>
<dbReference type="InterPro" id="IPR041931">
    <property type="entry name" value="DNA_pol3_alpha_thumb_dom"/>
</dbReference>
<evidence type="ECO:0000256" key="1">
    <source>
        <dbReference type="ARBA" id="ARBA00012417"/>
    </source>
</evidence>
<dbReference type="PATRIC" id="fig|1423740.3.peg.2188"/>
<dbReference type="Pfam" id="PF17657">
    <property type="entry name" value="DNA_pol3_finger"/>
    <property type="match status" value="1"/>
</dbReference>